<evidence type="ECO:0000256" key="1">
    <source>
        <dbReference type="PROSITE-ProRule" id="PRU00047"/>
    </source>
</evidence>
<dbReference type="EMBL" id="JAPWTJ010000500">
    <property type="protein sequence ID" value="KAJ8977860.1"/>
    <property type="molecule type" value="Genomic_DNA"/>
</dbReference>
<feature type="domain" description="CCHC-type" evidence="3">
    <location>
        <begin position="612"/>
        <end position="627"/>
    </location>
</feature>
<feature type="region of interest" description="Disordered" evidence="2">
    <location>
        <begin position="1"/>
        <end position="33"/>
    </location>
</feature>
<dbReference type="InterPro" id="IPR001878">
    <property type="entry name" value="Znf_CCHC"/>
</dbReference>
<dbReference type="CDD" id="cd09077">
    <property type="entry name" value="R1-I-EN"/>
    <property type="match status" value="1"/>
</dbReference>
<reference evidence="4" key="1">
    <citation type="journal article" date="2023" name="Insect Mol. Biol.">
        <title>Genome sequencing provides insights into the evolution of gene families encoding plant cell wall-degrading enzymes in longhorned beetles.</title>
        <authorList>
            <person name="Shin N.R."/>
            <person name="Okamura Y."/>
            <person name="Kirsch R."/>
            <person name="Pauchet Y."/>
        </authorList>
    </citation>
    <scope>NUCLEOTIDE SEQUENCE</scope>
    <source>
        <strain evidence="4">MMC_N1</strain>
    </source>
</reference>
<feature type="region of interest" description="Disordered" evidence="2">
    <location>
        <begin position="93"/>
        <end position="122"/>
    </location>
</feature>
<keyword evidence="5" id="KW-1185">Reference proteome</keyword>
<feature type="region of interest" description="Disordered" evidence="2">
    <location>
        <begin position="408"/>
        <end position="433"/>
    </location>
</feature>
<keyword evidence="1" id="KW-0863">Zinc-finger</keyword>
<evidence type="ECO:0000256" key="2">
    <source>
        <dbReference type="SAM" id="MobiDB-lite"/>
    </source>
</evidence>
<evidence type="ECO:0000259" key="3">
    <source>
        <dbReference type="PROSITE" id="PS50158"/>
    </source>
</evidence>
<evidence type="ECO:0000313" key="4">
    <source>
        <dbReference type="EMBL" id="KAJ8977860.1"/>
    </source>
</evidence>
<accession>A0ABQ9JI81</accession>
<feature type="compositionally biased region" description="Basic and acidic residues" evidence="2">
    <location>
        <begin position="111"/>
        <end position="122"/>
    </location>
</feature>
<dbReference type="InterPro" id="IPR005135">
    <property type="entry name" value="Endo/exonuclease/phosphatase"/>
</dbReference>
<dbReference type="InterPro" id="IPR036691">
    <property type="entry name" value="Endo/exonu/phosph_ase_sf"/>
</dbReference>
<name>A0ABQ9JI81_9CUCU</name>
<organism evidence="4 5">
    <name type="scientific">Molorchus minor</name>
    <dbReference type="NCBI Taxonomy" id="1323400"/>
    <lineage>
        <taxon>Eukaryota</taxon>
        <taxon>Metazoa</taxon>
        <taxon>Ecdysozoa</taxon>
        <taxon>Arthropoda</taxon>
        <taxon>Hexapoda</taxon>
        <taxon>Insecta</taxon>
        <taxon>Pterygota</taxon>
        <taxon>Neoptera</taxon>
        <taxon>Endopterygota</taxon>
        <taxon>Coleoptera</taxon>
        <taxon>Polyphaga</taxon>
        <taxon>Cucujiformia</taxon>
        <taxon>Chrysomeloidea</taxon>
        <taxon>Cerambycidae</taxon>
        <taxon>Lamiinae</taxon>
        <taxon>Monochamini</taxon>
        <taxon>Molorchus</taxon>
    </lineage>
</organism>
<dbReference type="SUPFAM" id="SSF57756">
    <property type="entry name" value="Retrovirus zinc finger-like domains"/>
    <property type="match status" value="1"/>
</dbReference>
<gene>
    <name evidence="4" type="ORF">NQ317_004768</name>
</gene>
<dbReference type="PANTHER" id="PTHR33273:SF2">
    <property type="entry name" value="ENDONUCLEASE_EXONUCLEASE_PHOSPHATASE DOMAIN-CONTAINING PROTEIN"/>
    <property type="match status" value="1"/>
</dbReference>
<feature type="compositionally biased region" description="Polar residues" evidence="2">
    <location>
        <begin position="1"/>
        <end position="10"/>
    </location>
</feature>
<dbReference type="Pfam" id="PF14529">
    <property type="entry name" value="Exo_endo_phos_2"/>
    <property type="match status" value="1"/>
</dbReference>
<keyword evidence="1" id="KW-0862">Zinc</keyword>
<dbReference type="SUPFAM" id="SSF56219">
    <property type="entry name" value="DNase I-like"/>
    <property type="match status" value="1"/>
</dbReference>
<dbReference type="Gene3D" id="3.60.10.10">
    <property type="entry name" value="Endonuclease/exonuclease/phosphatase"/>
    <property type="match status" value="1"/>
</dbReference>
<comment type="caution">
    <text evidence="4">The sequence shown here is derived from an EMBL/GenBank/DDBJ whole genome shotgun (WGS) entry which is preliminary data.</text>
</comment>
<feature type="domain" description="CCHC-type" evidence="3">
    <location>
        <begin position="589"/>
        <end position="603"/>
    </location>
</feature>
<dbReference type="PROSITE" id="PS50158">
    <property type="entry name" value="ZF_CCHC"/>
    <property type="match status" value="2"/>
</dbReference>
<keyword evidence="1" id="KW-0479">Metal-binding</keyword>
<dbReference type="PANTHER" id="PTHR33273">
    <property type="entry name" value="DOMAIN-CONTAINING PROTEIN, PUTATIVE-RELATED"/>
    <property type="match status" value="1"/>
</dbReference>
<proteinExistence type="predicted"/>
<dbReference type="InterPro" id="IPR036875">
    <property type="entry name" value="Znf_CCHC_sf"/>
</dbReference>
<dbReference type="SMART" id="SM00343">
    <property type="entry name" value="ZnF_C2HC"/>
    <property type="match status" value="3"/>
</dbReference>
<evidence type="ECO:0000313" key="5">
    <source>
        <dbReference type="Proteomes" id="UP001162164"/>
    </source>
</evidence>
<protein>
    <recommendedName>
        <fullName evidence="3">CCHC-type domain-containing protein</fullName>
    </recommendedName>
</protein>
<dbReference type="Proteomes" id="UP001162164">
    <property type="component" value="Unassembled WGS sequence"/>
</dbReference>
<dbReference type="Gene3D" id="4.10.60.10">
    <property type="entry name" value="Zinc finger, CCHC-type"/>
    <property type="match status" value="1"/>
</dbReference>
<sequence length="967" mass="109569">MDNVMTSKDITVQGDGSPVPVREAGGGAGPSGPLASVCDSLPAVNQAGGDKQATGYLWQEIDDPSIRRSSLSRSPPEVNRLIKKGEQISILRGKVDPTRARLGSTGSVSRPKREREETTQEDMRNDLKKFLAKMTECSEELIKHIKTNVNTKAEIKKGIREMHWQLEVLNRKNLEWEELPTKPKARQVIMDTRIEKAMVSPAPKTTKSVGIQVNMEQITEEEEQRRLDERREIINIVDQECDFEGLSKILDKEWPEEVFQITKVEEKSTQSVSESGDLALIMDPSTDIQNKGLGNVPLIYPEIAKLIEEGLTEGQIEYIRNDMKTFSSKGGCEERSNVLFILPYKTDTRGINDISALYDIIKGLKIQMPTQKVKTIKVMTVGNHNCDYLRKCVEAIFRKTEHKVKIVTTNRSRLKSESKPSRQKTKGPPTDKIIVKSEGKSYADLLRTVKRNVDIAKVGVTIRSLKKTEKGDLLLEIAGGTEKAKILKEEIKSKTKDMEVIVKSNDATVHITDIDADLDEEDLKDEIIKNGIGIAKEQLRVLSLRPNRNGNQTATVQMRKDAAAELVARGKIKIGWVNCRLRFRAYITRCYKCLEFGHRTSECTGPDRSNICIKCGKNGHKAKDCEEENLYCMTCKQEGHRADNTKCPHFRKLIKDQGKGNKIWRRSVLQTNLGRCRAAHDIAYAVAGEKKADIIIISEPNVKLVSSHNYLVDNRKDVAIQIRNKHVGINRVEKGEGFVKLLFENWHLYGCYVSPNISFQEFKLYIDSIMVQIRDGEKEAIFAGDLNAKSALWGSPYSDERGNYVAEWAAELNLTIINTGTTPTFERGSSGTYIDVTGATANITKYVKGWEVLSGEVLTFHHHILFEVDQQKKSEPKQRNIRTFLDDNRFTESIIRKTRNKEIKDSEDLMTLLEAAVRESTIIIRNGERERPYWWSIDIENQRAKCLLTRRRITRANARNTPPETKT</sequence>